<comment type="caution">
    <text evidence="3">The sequence shown here is derived from an EMBL/GenBank/DDBJ whole genome shotgun (WGS) entry which is preliminary data.</text>
</comment>
<evidence type="ECO:0000313" key="3">
    <source>
        <dbReference type="EMBL" id="KAF5192595.1"/>
    </source>
</evidence>
<protein>
    <submittedName>
        <fullName evidence="3">Transmembrane protein</fullName>
    </submittedName>
</protein>
<evidence type="ECO:0000313" key="4">
    <source>
        <dbReference type="Proteomes" id="UP000554482"/>
    </source>
</evidence>
<reference evidence="3 4" key="1">
    <citation type="submission" date="2020-06" db="EMBL/GenBank/DDBJ databases">
        <title>Transcriptomic and genomic resources for Thalictrum thalictroides and T. hernandezii: Facilitating candidate gene discovery in an emerging model plant lineage.</title>
        <authorList>
            <person name="Arias T."/>
            <person name="Riano-Pachon D.M."/>
            <person name="Di Stilio V.S."/>
        </authorList>
    </citation>
    <scope>NUCLEOTIDE SEQUENCE [LARGE SCALE GENOMIC DNA]</scope>
    <source>
        <strain evidence="4">cv. WT478/WT964</strain>
        <tissue evidence="3">Leaves</tissue>
    </source>
</reference>
<dbReference type="PANTHER" id="PTHR36408:SF1">
    <property type="entry name" value="TRANSMEMBRANE PROTEIN"/>
    <property type="match status" value="1"/>
</dbReference>
<feature type="transmembrane region" description="Helical" evidence="2">
    <location>
        <begin position="95"/>
        <end position="121"/>
    </location>
</feature>
<keyword evidence="2 3" id="KW-0812">Transmembrane</keyword>
<proteinExistence type="predicted"/>
<dbReference type="EMBL" id="JABWDY010021162">
    <property type="protein sequence ID" value="KAF5192595.1"/>
    <property type="molecule type" value="Genomic_DNA"/>
</dbReference>
<organism evidence="3 4">
    <name type="scientific">Thalictrum thalictroides</name>
    <name type="common">Rue-anemone</name>
    <name type="synonym">Anemone thalictroides</name>
    <dbReference type="NCBI Taxonomy" id="46969"/>
    <lineage>
        <taxon>Eukaryota</taxon>
        <taxon>Viridiplantae</taxon>
        <taxon>Streptophyta</taxon>
        <taxon>Embryophyta</taxon>
        <taxon>Tracheophyta</taxon>
        <taxon>Spermatophyta</taxon>
        <taxon>Magnoliopsida</taxon>
        <taxon>Ranunculales</taxon>
        <taxon>Ranunculaceae</taxon>
        <taxon>Thalictroideae</taxon>
        <taxon>Thalictrum</taxon>
    </lineage>
</organism>
<dbReference type="Proteomes" id="UP000554482">
    <property type="component" value="Unassembled WGS sequence"/>
</dbReference>
<accession>A0A7J6W8A9</accession>
<keyword evidence="4" id="KW-1185">Reference proteome</keyword>
<gene>
    <name evidence="3" type="ORF">FRX31_017818</name>
</gene>
<sequence length="320" mass="36426">MPISAQYLLSSNPRYHLYSHSSPYNILPHSLKPQTLSINISQNISPQYSIRKLESNSSLTHQWQRLRVYESNTIQRELEEEEQQQGGVYKFNLDVLLSIAEVICLIPSAILSIGCIVNWTFVNTQKSIQLNRVFGWQLGLLVGAVLIGGLIRRRQWGRIYKAPLKKGVSKLDLVGRIEKLEEDLRSSTTIIRMLSRQLEKLGIRFRVTRKSLKEPISEAASLALKTSEATQTLQMQKDILEKELGEIQKVLLAMQDQQHKQLDLILAIAKVGKLRENKREYVVEDTTQKVNSVAINKEGKPIDNEMKTGGRQKIVNKDSA</sequence>
<dbReference type="GO" id="GO:0009941">
    <property type="term" value="C:chloroplast envelope"/>
    <property type="evidence" value="ECO:0007669"/>
    <property type="project" value="TreeGrafter"/>
</dbReference>
<feature type="region of interest" description="Disordered" evidence="1">
    <location>
        <begin position="301"/>
        <end position="320"/>
    </location>
</feature>
<keyword evidence="2" id="KW-1133">Transmembrane helix</keyword>
<dbReference type="OrthoDB" id="2020732at2759"/>
<keyword evidence="2" id="KW-0472">Membrane</keyword>
<name>A0A7J6W8A9_THATH</name>
<evidence type="ECO:0000256" key="1">
    <source>
        <dbReference type="SAM" id="MobiDB-lite"/>
    </source>
</evidence>
<dbReference type="PANTHER" id="PTHR36408">
    <property type="entry name" value="TRANSMEMBRANE PROTEIN"/>
    <property type="match status" value="1"/>
</dbReference>
<feature type="transmembrane region" description="Helical" evidence="2">
    <location>
        <begin position="133"/>
        <end position="151"/>
    </location>
</feature>
<dbReference type="AlphaFoldDB" id="A0A7J6W8A9"/>
<evidence type="ECO:0000256" key="2">
    <source>
        <dbReference type="SAM" id="Phobius"/>
    </source>
</evidence>